<keyword evidence="3" id="KW-1185">Reference proteome</keyword>
<feature type="region of interest" description="Disordered" evidence="1">
    <location>
        <begin position="1"/>
        <end position="90"/>
    </location>
</feature>
<protein>
    <submittedName>
        <fullName evidence="2">Uncharacterized protein</fullName>
    </submittedName>
</protein>
<evidence type="ECO:0000313" key="3">
    <source>
        <dbReference type="Proteomes" id="UP001295684"/>
    </source>
</evidence>
<accession>A0AAD1XRR9</accession>
<feature type="compositionally biased region" description="Acidic residues" evidence="1">
    <location>
        <begin position="55"/>
        <end position="71"/>
    </location>
</feature>
<dbReference type="Proteomes" id="UP001295684">
    <property type="component" value="Unassembled WGS sequence"/>
</dbReference>
<dbReference type="AlphaFoldDB" id="A0AAD1XRR9"/>
<sequence length="251" mass="28860">MEPPANRPEAENPKATNTTSGIKRKREDDLTKDEPNHKRPRHTNILSNILRYESEDSSEGEDGSDSSDSSEYDFIKKAREGKAEISSANPQLKDSETIKIKEEVQKVLSNTNQVAQEIFTLLPGAKLAKVQQVMSISAGLRQNKEFKFVEHKDEKKPNNEDYKSDSDDGVTEIKKSELVNREDYEREKLRQHSRADYIKQQHERMARMMPNKDDKSKNNIRALAFDISGTIEADRSTSQKNFINARRKYGW</sequence>
<evidence type="ECO:0000256" key="1">
    <source>
        <dbReference type="SAM" id="MobiDB-lite"/>
    </source>
</evidence>
<dbReference type="EMBL" id="CAMPGE010019427">
    <property type="protein sequence ID" value="CAI2377760.1"/>
    <property type="molecule type" value="Genomic_DNA"/>
</dbReference>
<reference evidence="2" key="1">
    <citation type="submission" date="2023-07" db="EMBL/GenBank/DDBJ databases">
        <authorList>
            <consortium name="AG Swart"/>
            <person name="Singh M."/>
            <person name="Singh A."/>
            <person name="Seah K."/>
            <person name="Emmerich C."/>
        </authorList>
    </citation>
    <scope>NUCLEOTIDE SEQUENCE</scope>
    <source>
        <strain evidence="2">DP1</strain>
    </source>
</reference>
<feature type="compositionally biased region" description="Basic and acidic residues" evidence="1">
    <location>
        <begin position="25"/>
        <end position="37"/>
    </location>
</feature>
<feature type="compositionally biased region" description="Basic and acidic residues" evidence="1">
    <location>
        <begin position="73"/>
        <end position="83"/>
    </location>
</feature>
<evidence type="ECO:0000313" key="2">
    <source>
        <dbReference type="EMBL" id="CAI2377760.1"/>
    </source>
</evidence>
<organism evidence="2 3">
    <name type="scientific">Euplotes crassus</name>
    <dbReference type="NCBI Taxonomy" id="5936"/>
    <lineage>
        <taxon>Eukaryota</taxon>
        <taxon>Sar</taxon>
        <taxon>Alveolata</taxon>
        <taxon>Ciliophora</taxon>
        <taxon>Intramacronucleata</taxon>
        <taxon>Spirotrichea</taxon>
        <taxon>Hypotrichia</taxon>
        <taxon>Euplotida</taxon>
        <taxon>Euplotidae</taxon>
        <taxon>Moneuplotes</taxon>
    </lineage>
</organism>
<comment type="caution">
    <text evidence="2">The sequence shown here is derived from an EMBL/GenBank/DDBJ whole genome shotgun (WGS) entry which is preliminary data.</text>
</comment>
<gene>
    <name evidence="2" type="ORF">ECRASSUSDP1_LOCUS19149</name>
</gene>
<proteinExistence type="predicted"/>
<name>A0AAD1XRR9_EUPCR</name>